<dbReference type="PROSITE" id="PS00189">
    <property type="entry name" value="LIPOYL"/>
    <property type="match status" value="1"/>
</dbReference>
<dbReference type="Proteomes" id="UP000589626">
    <property type="component" value="Unassembled WGS sequence"/>
</dbReference>
<dbReference type="GO" id="GO:0016746">
    <property type="term" value="F:acyltransferase activity"/>
    <property type="evidence" value="ECO:0007669"/>
    <property type="project" value="UniProtKB-KW"/>
</dbReference>
<organism evidence="3 4">
    <name type="scientific">Nocardioides soli</name>
    <dbReference type="NCBI Taxonomy" id="1036020"/>
    <lineage>
        <taxon>Bacteria</taxon>
        <taxon>Bacillati</taxon>
        <taxon>Actinomycetota</taxon>
        <taxon>Actinomycetes</taxon>
        <taxon>Propionibacteriales</taxon>
        <taxon>Nocardioidaceae</taxon>
        <taxon>Nocardioides</taxon>
    </lineage>
</organism>
<comment type="caution">
    <text evidence="3">The sequence shown here is derived from an EMBL/GenBank/DDBJ whole genome shotgun (WGS) entry which is preliminary data.</text>
</comment>
<keyword evidence="1" id="KW-0450">Lipoyl</keyword>
<proteinExistence type="predicted"/>
<evidence type="ECO:0000313" key="4">
    <source>
        <dbReference type="Proteomes" id="UP000589626"/>
    </source>
</evidence>
<evidence type="ECO:0000313" key="3">
    <source>
        <dbReference type="EMBL" id="MBB3043786.1"/>
    </source>
</evidence>
<keyword evidence="3" id="KW-0670">Pyruvate</keyword>
<gene>
    <name evidence="3" type="ORF">FHU40_003604</name>
</gene>
<protein>
    <submittedName>
        <fullName evidence="3">Pyruvate/2-oxoglutarate dehydrogenase complex dihydrolipoamide acyltransferase (E2) component</fullName>
    </submittedName>
</protein>
<sequence length="74" mass="7977">MRFPALSRDDPETVGVVSTWFVRDGDSVRTDDVVAEVQVDKVAAEVLATGAGRIHLLAPEDAEVRQGELIATID</sequence>
<evidence type="ECO:0000256" key="1">
    <source>
        <dbReference type="ARBA" id="ARBA00022823"/>
    </source>
</evidence>
<dbReference type="EMBL" id="JACHWR010000002">
    <property type="protein sequence ID" value="MBB3043786.1"/>
    <property type="molecule type" value="Genomic_DNA"/>
</dbReference>
<reference evidence="3 4" key="1">
    <citation type="submission" date="2020-08" db="EMBL/GenBank/DDBJ databases">
        <title>Sequencing the genomes of 1000 actinobacteria strains.</title>
        <authorList>
            <person name="Klenk H.-P."/>
        </authorList>
    </citation>
    <scope>NUCLEOTIDE SEQUENCE [LARGE SCALE GENOMIC DNA]</scope>
    <source>
        <strain evidence="3 4">DSM 105498</strain>
    </source>
</reference>
<dbReference type="SUPFAM" id="SSF51230">
    <property type="entry name" value="Single hybrid motif"/>
    <property type="match status" value="1"/>
</dbReference>
<name>A0A7W4Z3E1_9ACTN</name>
<dbReference type="InterPro" id="IPR011053">
    <property type="entry name" value="Single_hybrid_motif"/>
</dbReference>
<dbReference type="AlphaFoldDB" id="A0A7W4Z3E1"/>
<evidence type="ECO:0000259" key="2">
    <source>
        <dbReference type="Pfam" id="PF00364"/>
    </source>
</evidence>
<keyword evidence="3" id="KW-0808">Transferase</keyword>
<dbReference type="InterPro" id="IPR000089">
    <property type="entry name" value="Biotin_lipoyl"/>
</dbReference>
<dbReference type="InterPro" id="IPR003016">
    <property type="entry name" value="2-oxoA_DH_lipoyl-BS"/>
</dbReference>
<dbReference type="CDD" id="cd06849">
    <property type="entry name" value="lipoyl_domain"/>
    <property type="match status" value="1"/>
</dbReference>
<accession>A0A7W4Z3E1</accession>
<dbReference type="Pfam" id="PF00364">
    <property type="entry name" value="Biotin_lipoyl"/>
    <property type="match status" value="1"/>
</dbReference>
<keyword evidence="4" id="KW-1185">Reference proteome</keyword>
<feature type="domain" description="Lipoyl-binding" evidence="2">
    <location>
        <begin position="13"/>
        <end position="73"/>
    </location>
</feature>
<dbReference type="Gene3D" id="2.40.50.100">
    <property type="match status" value="1"/>
</dbReference>
<keyword evidence="3" id="KW-0012">Acyltransferase</keyword>